<reference evidence="2" key="1">
    <citation type="submission" date="2020-04" db="EMBL/GenBank/DDBJ databases">
        <title>Draft genome resource of the tomato pathogen Pseudocercospora fuligena.</title>
        <authorList>
            <person name="Zaccaron A."/>
        </authorList>
    </citation>
    <scope>NUCLEOTIDE SEQUENCE</scope>
    <source>
        <strain evidence="2">PF001</strain>
    </source>
</reference>
<proteinExistence type="predicted"/>
<dbReference type="Proteomes" id="UP000660729">
    <property type="component" value="Unassembled WGS sequence"/>
</dbReference>
<dbReference type="EMBL" id="JABCIY010000231">
    <property type="protein sequence ID" value="KAF7187258.1"/>
    <property type="molecule type" value="Genomic_DNA"/>
</dbReference>
<feature type="compositionally biased region" description="Polar residues" evidence="1">
    <location>
        <begin position="1"/>
        <end position="22"/>
    </location>
</feature>
<feature type="compositionally biased region" description="Basic and acidic residues" evidence="1">
    <location>
        <begin position="23"/>
        <end position="50"/>
    </location>
</feature>
<sequence>MAQGTDPETQGEISGIESNQFNDVEKQNGEQRKMLSPENGKEEPEKRTEGEPNEVQVDMPMTIDVSRSRSPAVKASDSIEPVSPTPSDGLRRASSKIANLRAAFERQNSTSSLPVSPGPRSPASKSPDASKRRFDRSPARGQDVESIKMREQQEAEIARLRHRLDKEAELRQAFEDKCTALEEETEDLQTRLSEKDEAVAETKHLGHLKPVFENFDPAMKLSALQAVTARYLMEIFEEPLLFGMPVDEAWRQNVKAAAETLPSILSPAALNKWRAVTLDAIKQSTKIKASVESASQSMSEMICITLNTLTEVEEAKAKVTSLNAIIKRTISLAHLFRVQRAQYDFILPPPDTAYSSDAMEDSSLEGEDPVATTIRCATFPAVWKRGDENGDNTELSNVVVKAKVLCKS</sequence>
<dbReference type="OrthoDB" id="5328813at2759"/>
<evidence type="ECO:0000256" key="1">
    <source>
        <dbReference type="SAM" id="MobiDB-lite"/>
    </source>
</evidence>
<evidence type="ECO:0000313" key="3">
    <source>
        <dbReference type="Proteomes" id="UP000660729"/>
    </source>
</evidence>
<protein>
    <submittedName>
        <fullName evidence="2">Uncharacterized protein</fullName>
    </submittedName>
</protein>
<dbReference type="AlphaFoldDB" id="A0A8H6VCJ2"/>
<dbReference type="Gene3D" id="6.10.140.910">
    <property type="match status" value="1"/>
</dbReference>
<evidence type="ECO:0000313" key="2">
    <source>
        <dbReference type="EMBL" id="KAF7187258.1"/>
    </source>
</evidence>
<name>A0A8H6VCJ2_9PEZI</name>
<keyword evidence="3" id="KW-1185">Reference proteome</keyword>
<feature type="compositionally biased region" description="Basic and acidic residues" evidence="1">
    <location>
        <begin position="128"/>
        <end position="151"/>
    </location>
</feature>
<organism evidence="2 3">
    <name type="scientific">Pseudocercospora fuligena</name>
    <dbReference type="NCBI Taxonomy" id="685502"/>
    <lineage>
        <taxon>Eukaryota</taxon>
        <taxon>Fungi</taxon>
        <taxon>Dikarya</taxon>
        <taxon>Ascomycota</taxon>
        <taxon>Pezizomycotina</taxon>
        <taxon>Dothideomycetes</taxon>
        <taxon>Dothideomycetidae</taxon>
        <taxon>Mycosphaerellales</taxon>
        <taxon>Mycosphaerellaceae</taxon>
        <taxon>Pseudocercospora</taxon>
    </lineage>
</organism>
<comment type="caution">
    <text evidence="2">The sequence shown here is derived from an EMBL/GenBank/DDBJ whole genome shotgun (WGS) entry which is preliminary data.</text>
</comment>
<accession>A0A8H6VCJ2</accession>
<feature type="region of interest" description="Disordered" evidence="1">
    <location>
        <begin position="1"/>
        <end position="151"/>
    </location>
</feature>
<gene>
    <name evidence="2" type="ORF">HII31_11346</name>
</gene>